<dbReference type="SUPFAM" id="SSF102114">
    <property type="entry name" value="Radical SAM enzymes"/>
    <property type="match status" value="1"/>
</dbReference>
<evidence type="ECO:0000256" key="5">
    <source>
        <dbReference type="ARBA" id="ARBA00023014"/>
    </source>
</evidence>
<proteinExistence type="predicted"/>
<dbReference type="InterPro" id="IPR058240">
    <property type="entry name" value="rSAM_sf"/>
</dbReference>
<feature type="domain" description="B12-binding" evidence="6">
    <location>
        <begin position="16"/>
        <end position="157"/>
    </location>
</feature>
<dbReference type="EMBL" id="UOGJ01000113">
    <property type="protein sequence ID" value="VAX36949.1"/>
    <property type="molecule type" value="Genomic_DNA"/>
</dbReference>
<reference evidence="8" key="1">
    <citation type="submission" date="2018-06" db="EMBL/GenBank/DDBJ databases">
        <authorList>
            <person name="Zhirakovskaya E."/>
        </authorList>
    </citation>
    <scope>NUCLEOTIDE SEQUENCE</scope>
</reference>
<dbReference type="Pfam" id="PF04055">
    <property type="entry name" value="Radical_SAM"/>
    <property type="match status" value="1"/>
</dbReference>
<dbReference type="GO" id="GO:0046872">
    <property type="term" value="F:metal ion binding"/>
    <property type="evidence" value="ECO:0007669"/>
    <property type="project" value="UniProtKB-KW"/>
</dbReference>
<dbReference type="Gene3D" id="3.40.50.280">
    <property type="entry name" value="Cobalamin-binding domain"/>
    <property type="match status" value="1"/>
</dbReference>
<dbReference type="PROSITE" id="PS51332">
    <property type="entry name" value="B12_BINDING"/>
    <property type="match status" value="1"/>
</dbReference>
<name>A0A3B1D461_9ZZZZ</name>
<dbReference type="InterPro" id="IPR007197">
    <property type="entry name" value="rSAM"/>
</dbReference>
<dbReference type="PANTHER" id="PTHR43409:SF16">
    <property type="entry name" value="SLR0320 PROTEIN"/>
    <property type="match status" value="1"/>
</dbReference>
<evidence type="ECO:0000256" key="4">
    <source>
        <dbReference type="ARBA" id="ARBA00023004"/>
    </source>
</evidence>
<protein>
    <submittedName>
        <fullName evidence="8">Uncharacterized protein</fullName>
    </submittedName>
</protein>
<comment type="cofactor">
    <cofactor evidence="1">
        <name>[4Fe-4S] cluster</name>
        <dbReference type="ChEBI" id="CHEBI:49883"/>
    </cofactor>
</comment>
<dbReference type="InterPro" id="IPR006158">
    <property type="entry name" value="Cobalamin-bd"/>
</dbReference>
<sequence length="504" mass="56962">MSQLDILFIQPNSSRKVYQDLSKDFAAIEPPIWAGMLANHCLAHDFSAEILDAEALRLDDEQTAQYIKELNPRIACFVVYGQHPSASSQSMTGAVSSAEVLKNVAGNIAILFVGGHVAALSREVMAKHSCVDMVCQNEGVYTISNLLRTNLKDKLDQVKGLGYRSDGQIILNAPSPIVAKADLSKELPGMAWDKLPMDRYRTALWHALPNNSVREPFASLYTSLGCPMRCTFCMINIINRQDNEYADGSAIFRYWEPEFIIQEFDRFAQMGIKNIKIADELFVLRSDHFIRLCELIIERGYDFNIWCYARVDTVKEKYLETLKKAGVNYLALGIESANTKVRKDVTKGRFEDVNIRDIVQKIHSYDIDVAANYIFGLPEDDMDSMQATLDLALELNTSMANFYSAMAYPGSPLYGIAKEKGWKLPETYVGYSQHSYETLPLPTKHLSAQQVLAFRDEAWMKYHTNPQFLNLLKNKFGQVAVDETLKSTKIKLKRKILEEGAVII</sequence>
<feature type="domain" description="Radical SAM core" evidence="7">
    <location>
        <begin position="212"/>
        <end position="449"/>
    </location>
</feature>
<evidence type="ECO:0000259" key="6">
    <source>
        <dbReference type="PROSITE" id="PS51332"/>
    </source>
</evidence>
<dbReference type="GO" id="GO:0031419">
    <property type="term" value="F:cobalamin binding"/>
    <property type="evidence" value="ECO:0007669"/>
    <property type="project" value="InterPro"/>
</dbReference>
<dbReference type="SFLD" id="SFLDS00029">
    <property type="entry name" value="Radical_SAM"/>
    <property type="match status" value="1"/>
</dbReference>
<dbReference type="GO" id="GO:0051539">
    <property type="term" value="F:4 iron, 4 sulfur cluster binding"/>
    <property type="evidence" value="ECO:0007669"/>
    <property type="project" value="UniProtKB-KW"/>
</dbReference>
<evidence type="ECO:0000256" key="2">
    <source>
        <dbReference type="ARBA" id="ARBA00022691"/>
    </source>
</evidence>
<evidence type="ECO:0000313" key="8">
    <source>
        <dbReference type="EMBL" id="VAX36949.1"/>
    </source>
</evidence>
<dbReference type="Gene3D" id="3.80.30.20">
    <property type="entry name" value="tm_1862 like domain"/>
    <property type="match status" value="1"/>
</dbReference>
<evidence type="ECO:0000256" key="1">
    <source>
        <dbReference type="ARBA" id="ARBA00001966"/>
    </source>
</evidence>
<dbReference type="SMART" id="SM00729">
    <property type="entry name" value="Elp3"/>
    <property type="match status" value="1"/>
</dbReference>
<keyword evidence="3" id="KW-0479">Metal-binding</keyword>
<keyword evidence="2" id="KW-0949">S-adenosyl-L-methionine</keyword>
<gene>
    <name evidence="8" type="ORF">MNBD_UNCLBAC01-1842</name>
</gene>
<dbReference type="InterPro" id="IPR051198">
    <property type="entry name" value="BchE-like"/>
</dbReference>
<dbReference type="CDD" id="cd01335">
    <property type="entry name" value="Radical_SAM"/>
    <property type="match status" value="1"/>
</dbReference>
<dbReference type="Pfam" id="PF02310">
    <property type="entry name" value="B12-binding"/>
    <property type="match status" value="1"/>
</dbReference>
<dbReference type="InterPro" id="IPR034466">
    <property type="entry name" value="Methyltransferase_Class_B"/>
</dbReference>
<organism evidence="8">
    <name type="scientific">hydrothermal vent metagenome</name>
    <dbReference type="NCBI Taxonomy" id="652676"/>
    <lineage>
        <taxon>unclassified sequences</taxon>
        <taxon>metagenomes</taxon>
        <taxon>ecological metagenomes</taxon>
    </lineage>
</organism>
<dbReference type="SFLD" id="SFLDG01123">
    <property type="entry name" value="methyltransferase_(Class_B)"/>
    <property type="match status" value="1"/>
</dbReference>
<dbReference type="SFLD" id="SFLDG01082">
    <property type="entry name" value="B12-binding_domain_containing"/>
    <property type="match status" value="1"/>
</dbReference>
<accession>A0A3B1D461</accession>
<dbReference type="GO" id="GO:0003824">
    <property type="term" value="F:catalytic activity"/>
    <property type="evidence" value="ECO:0007669"/>
    <property type="project" value="InterPro"/>
</dbReference>
<dbReference type="PROSITE" id="PS51918">
    <property type="entry name" value="RADICAL_SAM"/>
    <property type="match status" value="1"/>
</dbReference>
<dbReference type="GO" id="GO:0005829">
    <property type="term" value="C:cytosol"/>
    <property type="evidence" value="ECO:0007669"/>
    <property type="project" value="TreeGrafter"/>
</dbReference>
<evidence type="ECO:0000256" key="3">
    <source>
        <dbReference type="ARBA" id="ARBA00022723"/>
    </source>
</evidence>
<dbReference type="PANTHER" id="PTHR43409">
    <property type="entry name" value="ANAEROBIC MAGNESIUM-PROTOPORPHYRIN IX MONOMETHYL ESTER CYCLASE-RELATED"/>
    <property type="match status" value="1"/>
</dbReference>
<keyword evidence="4" id="KW-0408">Iron</keyword>
<dbReference type="InterPro" id="IPR006638">
    <property type="entry name" value="Elp3/MiaA/NifB-like_rSAM"/>
</dbReference>
<evidence type="ECO:0000259" key="7">
    <source>
        <dbReference type="PROSITE" id="PS51918"/>
    </source>
</evidence>
<dbReference type="AlphaFoldDB" id="A0A3B1D461"/>
<keyword evidence="5" id="KW-0411">Iron-sulfur</keyword>
<dbReference type="InterPro" id="IPR023404">
    <property type="entry name" value="rSAM_horseshoe"/>
</dbReference>